<dbReference type="STRING" id="28743.ENSCVAP00000018015"/>
<evidence type="ECO:0000256" key="13">
    <source>
        <dbReference type="SAM" id="MobiDB-lite"/>
    </source>
</evidence>
<evidence type="ECO:0000256" key="14">
    <source>
        <dbReference type="SAM" id="Phobius"/>
    </source>
</evidence>
<keyword evidence="17" id="KW-1185">Reference proteome</keyword>
<dbReference type="PROSITE" id="PS00018">
    <property type="entry name" value="EF_HAND_1"/>
    <property type="match status" value="2"/>
</dbReference>
<keyword evidence="8" id="KW-0968">Cytoplasmic vesicle</keyword>
<keyword evidence="3" id="KW-0479">Metal-binding</keyword>
<dbReference type="Ensembl" id="ENSCVAT00000026842.1">
    <property type="protein sequence ID" value="ENSCVAP00000018015.1"/>
    <property type="gene ID" value="ENSCVAG00000021196.1"/>
</dbReference>
<evidence type="ECO:0000256" key="7">
    <source>
        <dbReference type="ARBA" id="ARBA00023136"/>
    </source>
</evidence>
<organism evidence="16 17">
    <name type="scientific">Cyprinodon variegatus</name>
    <name type="common">Sheepshead minnow</name>
    <dbReference type="NCBI Taxonomy" id="28743"/>
    <lineage>
        <taxon>Eukaryota</taxon>
        <taxon>Metazoa</taxon>
        <taxon>Chordata</taxon>
        <taxon>Craniata</taxon>
        <taxon>Vertebrata</taxon>
        <taxon>Euteleostomi</taxon>
        <taxon>Actinopterygii</taxon>
        <taxon>Neopterygii</taxon>
        <taxon>Teleostei</taxon>
        <taxon>Neoteleostei</taxon>
        <taxon>Acanthomorphata</taxon>
        <taxon>Ovalentaria</taxon>
        <taxon>Atherinomorphae</taxon>
        <taxon>Cyprinodontiformes</taxon>
        <taxon>Cyprinodontidae</taxon>
        <taxon>Cyprinodon</taxon>
    </lineage>
</organism>
<reference evidence="16" key="1">
    <citation type="submission" date="2025-05" db="UniProtKB">
        <authorList>
            <consortium name="Ensembl"/>
        </authorList>
    </citation>
    <scope>IDENTIFICATION</scope>
</reference>
<proteinExistence type="predicted"/>
<dbReference type="Ensembl" id="ENSCVAT00000026853.1">
    <property type="protein sequence ID" value="ENSCVAP00000018020.1"/>
    <property type="gene ID" value="ENSCVAG00000021196.1"/>
</dbReference>
<feature type="compositionally biased region" description="Gly residues" evidence="13">
    <location>
        <begin position="36"/>
        <end position="130"/>
    </location>
</feature>
<evidence type="ECO:0000256" key="8">
    <source>
        <dbReference type="ARBA" id="ARBA00023329"/>
    </source>
</evidence>
<evidence type="ECO:0000256" key="6">
    <source>
        <dbReference type="ARBA" id="ARBA00022837"/>
    </source>
</evidence>
<keyword evidence="2" id="KW-0963">Cytoplasm</keyword>
<dbReference type="Pfam" id="PF13405">
    <property type="entry name" value="EF-hand_6"/>
    <property type="match status" value="1"/>
</dbReference>
<feature type="domain" description="EF-hand" evidence="15">
    <location>
        <begin position="146"/>
        <end position="181"/>
    </location>
</feature>
<evidence type="ECO:0000256" key="12">
    <source>
        <dbReference type="ARBA" id="ARBA00042606"/>
    </source>
</evidence>
<evidence type="ECO:0000256" key="10">
    <source>
        <dbReference type="ARBA" id="ARBA00041025"/>
    </source>
</evidence>
<dbReference type="GO" id="GO:0005783">
    <property type="term" value="C:endoplasmic reticulum"/>
    <property type="evidence" value="ECO:0007669"/>
    <property type="project" value="UniProtKB-SubCell"/>
</dbReference>
<evidence type="ECO:0000256" key="2">
    <source>
        <dbReference type="ARBA" id="ARBA00022490"/>
    </source>
</evidence>
<evidence type="ECO:0000313" key="17">
    <source>
        <dbReference type="Proteomes" id="UP000265020"/>
    </source>
</evidence>
<sequence>MSFSHGQGYPGGGQPPQGNPYGGGFAPNGTPPSAPPGGGAAPAGGPYGGYGAPGYGGQYGQGSGGPHGGHGGQPHGGQPYGGQPHGGQPHGGQPYGGQPHGGQPHGGQPHGGQPYGGQPHGGQPYGGQPYGGPNRYNAPTGNVPPGVNPEAHQWFQSVDADHSGFINSKELKQALVNSNWSNFNDETCLMMINMFDKTRSGRIDLFGFSALWNYIQQWRALFQQYDRDHSGSISGSELHQGIHVSLFCLKGAAGHIYTVALMFFCLLLLFLQLSLRWDTNSAPSFLRCWCSASAEEEGPTAYSWTASSRRARSFRA</sequence>
<dbReference type="SUPFAM" id="SSF47473">
    <property type="entry name" value="EF-hand"/>
    <property type="match status" value="1"/>
</dbReference>
<evidence type="ECO:0000256" key="1">
    <source>
        <dbReference type="ARBA" id="ARBA00004240"/>
    </source>
</evidence>
<evidence type="ECO:0000256" key="5">
    <source>
        <dbReference type="ARBA" id="ARBA00022824"/>
    </source>
</evidence>
<protein>
    <recommendedName>
        <fullName evidence="10">Peflin</fullName>
    </recommendedName>
    <alternativeName>
        <fullName evidence="11">PEF protein with a long N-terminal hydrophobic domain</fullName>
    </alternativeName>
    <alternativeName>
        <fullName evidence="12">Penta-EF hand domain-containing protein 1</fullName>
    </alternativeName>
</protein>
<feature type="compositionally biased region" description="Gly residues" evidence="13">
    <location>
        <begin position="8"/>
        <end position="26"/>
    </location>
</feature>
<evidence type="ECO:0000256" key="4">
    <source>
        <dbReference type="ARBA" id="ARBA00022737"/>
    </source>
</evidence>
<evidence type="ECO:0000313" key="16">
    <source>
        <dbReference type="Ensembl" id="ENSCVAP00000018020.1"/>
    </source>
</evidence>
<dbReference type="GO" id="GO:0012507">
    <property type="term" value="C:ER to Golgi transport vesicle membrane"/>
    <property type="evidence" value="ECO:0007669"/>
    <property type="project" value="UniProtKB-SubCell"/>
</dbReference>
<keyword evidence="7 14" id="KW-0472">Membrane</keyword>
<dbReference type="PANTHER" id="PTHR46212:SF10">
    <property type="entry name" value="PEFLIN"/>
    <property type="match status" value="1"/>
</dbReference>
<evidence type="ECO:0000259" key="15">
    <source>
        <dbReference type="PROSITE" id="PS50222"/>
    </source>
</evidence>
<dbReference type="InterPro" id="IPR011992">
    <property type="entry name" value="EF-hand-dom_pair"/>
</dbReference>
<feature type="region of interest" description="Disordered" evidence="13">
    <location>
        <begin position="1"/>
        <end position="150"/>
    </location>
</feature>
<dbReference type="AlphaFoldDB" id="A0A3Q2G506"/>
<dbReference type="SMART" id="SM00054">
    <property type="entry name" value="EFh"/>
    <property type="match status" value="3"/>
</dbReference>
<dbReference type="GO" id="GO:0005509">
    <property type="term" value="F:calcium ion binding"/>
    <property type="evidence" value="ECO:0007669"/>
    <property type="project" value="InterPro"/>
</dbReference>
<feature type="transmembrane region" description="Helical" evidence="14">
    <location>
        <begin position="252"/>
        <end position="271"/>
    </location>
</feature>
<evidence type="ECO:0000256" key="9">
    <source>
        <dbReference type="ARBA" id="ARBA00037873"/>
    </source>
</evidence>
<keyword evidence="14" id="KW-0812">Transmembrane</keyword>
<dbReference type="Gene3D" id="1.10.238.10">
    <property type="entry name" value="EF-hand"/>
    <property type="match status" value="1"/>
</dbReference>
<dbReference type="InterPro" id="IPR051426">
    <property type="entry name" value="Peflin/Sorcin_CaBP"/>
</dbReference>
<accession>A0A3Q2G506</accession>
<comment type="subcellular location">
    <subcellularLocation>
        <location evidence="9">Cytoplasmic vesicle</location>
        <location evidence="9">COPII-coated vesicle membrane</location>
        <topology evidence="9">Peripheral membrane protein</topology>
    </subcellularLocation>
    <subcellularLocation>
        <location evidence="1">Endoplasmic reticulum</location>
    </subcellularLocation>
</comment>
<dbReference type="GO" id="GO:0048306">
    <property type="term" value="F:calcium-dependent protein binding"/>
    <property type="evidence" value="ECO:0007669"/>
    <property type="project" value="UniProtKB-ARBA"/>
</dbReference>
<dbReference type="PROSITE" id="PS50222">
    <property type="entry name" value="EF_HAND_2"/>
    <property type="match status" value="2"/>
</dbReference>
<dbReference type="InterPro" id="IPR018247">
    <property type="entry name" value="EF_Hand_1_Ca_BS"/>
</dbReference>
<dbReference type="Pfam" id="PF13499">
    <property type="entry name" value="EF-hand_7"/>
    <property type="match status" value="1"/>
</dbReference>
<evidence type="ECO:0000256" key="11">
    <source>
        <dbReference type="ARBA" id="ARBA00041490"/>
    </source>
</evidence>
<keyword evidence="6" id="KW-0106">Calcium</keyword>
<dbReference type="Proteomes" id="UP000265020">
    <property type="component" value="Unassembled WGS sequence"/>
</dbReference>
<keyword evidence="4" id="KW-0677">Repeat</keyword>
<dbReference type="GO" id="GO:0048208">
    <property type="term" value="P:COPII vesicle coating"/>
    <property type="evidence" value="ECO:0007669"/>
    <property type="project" value="TreeGrafter"/>
</dbReference>
<keyword evidence="14" id="KW-1133">Transmembrane helix</keyword>
<dbReference type="PANTHER" id="PTHR46212">
    <property type="entry name" value="PEFLIN"/>
    <property type="match status" value="1"/>
</dbReference>
<feature type="domain" description="EF-hand" evidence="15">
    <location>
        <begin position="213"/>
        <end position="248"/>
    </location>
</feature>
<dbReference type="InterPro" id="IPR002048">
    <property type="entry name" value="EF_hand_dom"/>
</dbReference>
<name>A0A3Q2G506_CYPVA</name>
<keyword evidence="5" id="KW-0256">Endoplasmic reticulum</keyword>
<dbReference type="GeneTree" id="ENSGT00940000155722"/>
<evidence type="ECO:0000256" key="3">
    <source>
        <dbReference type="ARBA" id="ARBA00022723"/>
    </source>
</evidence>